<name>A0ABQ0EIV5_APOSI</name>
<sequence>MDFHLRPHHRSGRPALFSERAFDQGADAIYKHINEGKLETYKAQV</sequence>
<dbReference type="Gene3D" id="1.20.5.260">
    <property type="entry name" value="Cytochrome b-c1 complex subunit 9"/>
    <property type="match status" value="1"/>
</dbReference>
<comment type="caution">
    <text evidence="1">The sequence shown here is derived from an EMBL/GenBank/DDBJ whole genome shotgun (WGS) entry which is preliminary data.</text>
</comment>
<proteinExistence type="predicted"/>
<keyword evidence="2" id="KW-1185">Reference proteome</keyword>
<accession>A0ABQ0EIV5</accession>
<evidence type="ECO:0000313" key="1">
    <source>
        <dbReference type="EMBL" id="GAB1286778.1"/>
    </source>
</evidence>
<dbReference type="SUPFAM" id="SSF81514">
    <property type="entry name" value="Subunit X (non-heme 7 kDa protein) of cytochrome bc1 complex (Ubiquinol-cytochrome c reductase)"/>
    <property type="match status" value="1"/>
</dbReference>
<protein>
    <submittedName>
        <fullName evidence="1">Cytochrome b-c1 complex subunit 9</fullName>
    </submittedName>
</protein>
<gene>
    <name evidence="1" type="ORF">APTSU1_000200800</name>
</gene>
<reference evidence="1 2" key="1">
    <citation type="submission" date="2024-08" db="EMBL/GenBank/DDBJ databases">
        <title>The draft genome of Apodemus speciosus.</title>
        <authorList>
            <person name="Nabeshima K."/>
            <person name="Suzuki S."/>
            <person name="Onuma M."/>
        </authorList>
    </citation>
    <scope>NUCLEOTIDE SEQUENCE [LARGE SCALE GENOMIC DNA]</scope>
    <source>
        <strain evidence="1">IB14-021</strain>
    </source>
</reference>
<evidence type="ECO:0000313" key="2">
    <source>
        <dbReference type="Proteomes" id="UP001623349"/>
    </source>
</evidence>
<dbReference type="EMBL" id="BAAFST010000002">
    <property type="protein sequence ID" value="GAB1286778.1"/>
    <property type="molecule type" value="Genomic_DNA"/>
</dbReference>
<organism evidence="1 2">
    <name type="scientific">Apodemus speciosus</name>
    <name type="common">Large Japanese field mouse</name>
    <dbReference type="NCBI Taxonomy" id="105296"/>
    <lineage>
        <taxon>Eukaryota</taxon>
        <taxon>Metazoa</taxon>
        <taxon>Chordata</taxon>
        <taxon>Craniata</taxon>
        <taxon>Vertebrata</taxon>
        <taxon>Euteleostomi</taxon>
        <taxon>Mammalia</taxon>
        <taxon>Eutheria</taxon>
        <taxon>Euarchontoglires</taxon>
        <taxon>Glires</taxon>
        <taxon>Rodentia</taxon>
        <taxon>Myomorpha</taxon>
        <taxon>Muroidea</taxon>
        <taxon>Muridae</taxon>
        <taxon>Murinae</taxon>
        <taxon>Apodemus</taxon>
    </lineage>
</organism>
<dbReference type="Proteomes" id="UP001623349">
    <property type="component" value="Unassembled WGS sequence"/>
</dbReference>
<dbReference type="InterPro" id="IPR036656">
    <property type="entry name" value="QCR9_sf"/>
</dbReference>